<dbReference type="Proteomes" id="UP000260025">
    <property type="component" value="Unassembled WGS sequence"/>
</dbReference>
<dbReference type="Gene3D" id="3.40.50.720">
    <property type="entry name" value="NAD(P)-binding Rossmann-like Domain"/>
    <property type="match status" value="2"/>
</dbReference>
<comment type="similarity">
    <text evidence="1 4">Belongs to the D-isomer specific 2-hydroxyacid dehydrogenase family.</text>
</comment>
<evidence type="ECO:0000256" key="4">
    <source>
        <dbReference type="RuleBase" id="RU003719"/>
    </source>
</evidence>
<dbReference type="GO" id="GO:0016616">
    <property type="term" value="F:oxidoreductase activity, acting on the CH-OH group of donors, NAD or NADP as acceptor"/>
    <property type="evidence" value="ECO:0007669"/>
    <property type="project" value="InterPro"/>
</dbReference>
<keyword evidence="2 4" id="KW-0560">Oxidoreductase</keyword>
<name>A0A3E2VDU1_CLOIN</name>
<dbReference type="SUPFAM" id="SSF51735">
    <property type="entry name" value="NAD(P)-binding Rossmann-fold domains"/>
    <property type="match status" value="1"/>
</dbReference>
<organism evidence="7 8">
    <name type="scientific">Clostridium innocuum</name>
    <dbReference type="NCBI Taxonomy" id="1522"/>
    <lineage>
        <taxon>Bacteria</taxon>
        <taxon>Bacillati</taxon>
        <taxon>Bacillota</taxon>
        <taxon>Clostridia</taxon>
        <taxon>Eubacteriales</taxon>
        <taxon>Clostridiaceae</taxon>
        <taxon>Clostridium</taxon>
    </lineage>
</organism>
<evidence type="ECO:0000256" key="1">
    <source>
        <dbReference type="ARBA" id="ARBA00005854"/>
    </source>
</evidence>
<accession>A0A3E2VDU1</accession>
<reference evidence="7 8" key="1">
    <citation type="submission" date="2018-08" db="EMBL/GenBank/DDBJ databases">
        <title>A genome reference for cultivated species of the human gut microbiota.</title>
        <authorList>
            <person name="Zou Y."/>
            <person name="Xue W."/>
            <person name="Luo G."/>
        </authorList>
    </citation>
    <scope>NUCLEOTIDE SEQUENCE [LARGE SCALE GENOMIC DNA]</scope>
    <source>
        <strain evidence="7 8">OF01-2LB</strain>
    </source>
</reference>
<dbReference type="Pfam" id="PF02826">
    <property type="entry name" value="2-Hacid_dh_C"/>
    <property type="match status" value="1"/>
</dbReference>
<dbReference type="RefSeq" id="WP_117444986.1">
    <property type="nucleotide sequence ID" value="NZ_CAXUJB010000002.1"/>
</dbReference>
<comment type="caution">
    <text evidence="7">The sequence shown here is derived from an EMBL/GenBank/DDBJ whole genome shotgun (WGS) entry which is preliminary data.</text>
</comment>
<dbReference type="EMBL" id="QVEV01000071">
    <property type="protein sequence ID" value="RGC08698.1"/>
    <property type="molecule type" value="Genomic_DNA"/>
</dbReference>
<dbReference type="InterPro" id="IPR006140">
    <property type="entry name" value="D-isomer_DH_NAD-bd"/>
</dbReference>
<dbReference type="InterPro" id="IPR029752">
    <property type="entry name" value="D-isomer_DH_CS1"/>
</dbReference>
<dbReference type="SUPFAM" id="SSF52283">
    <property type="entry name" value="Formate/glycerate dehydrogenase catalytic domain-like"/>
    <property type="match status" value="1"/>
</dbReference>
<evidence type="ECO:0000256" key="2">
    <source>
        <dbReference type="ARBA" id="ARBA00023002"/>
    </source>
</evidence>
<evidence type="ECO:0000259" key="5">
    <source>
        <dbReference type="Pfam" id="PF00389"/>
    </source>
</evidence>
<dbReference type="InterPro" id="IPR036291">
    <property type="entry name" value="NAD(P)-bd_dom_sf"/>
</dbReference>
<dbReference type="PANTHER" id="PTHR43761:SF1">
    <property type="entry name" value="D-ISOMER SPECIFIC 2-HYDROXYACID DEHYDROGENASE CATALYTIC DOMAIN-CONTAINING PROTEIN-RELATED"/>
    <property type="match status" value="1"/>
</dbReference>
<evidence type="ECO:0000313" key="7">
    <source>
        <dbReference type="EMBL" id="RGC08698.1"/>
    </source>
</evidence>
<dbReference type="PROSITE" id="PS00670">
    <property type="entry name" value="D_2_HYDROXYACID_DH_2"/>
    <property type="match status" value="1"/>
</dbReference>
<feature type="domain" description="D-isomer specific 2-hydroxyacid dehydrogenase catalytic" evidence="5">
    <location>
        <begin position="16"/>
        <end position="303"/>
    </location>
</feature>
<dbReference type="PROSITE" id="PS00671">
    <property type="entry name" value="D_2_HYDROXYACID_DH_3"/>
    <property type="match status" value="1"/>
</dbReference>
<dbReference type="InterPro" id="IPR050418">
    <property type="entry name" value="D-iso_2-hydroxyacid_DH_PdxB"/>
</dbReference>
<evidence type="ECO:0000313" key="8">
    <source>
        <dbReference type="Proteomes" id="UP000260025"/>
    </source>
</evidence>
<dbReference type="OrthoDB" id="9805416at2"/>
<dbReference type="PANTHER" id="PTHR43761">
    <property type="entry name" value="D-ISOMER SPECIFIC 2-HYDROXYACID DEHYDROGENASE FAMILY PROTEIN (AFU_ORTHOLOGUE AFUA_1G13630)"/>
    <property type="match status" value="1"/>
</dbReference>
<protein>
    <submittedName>
        <fullName evidence="7">Phosphoglycerate dehydrogenase</fullName>
    </submittedName>
</protein>
<evidence type="ECO:0000256" key="3">
    <source>
        <dbReference type="ARBA" id="ARBA00023027"/>
    </source>
</evidence>
<dbReference type="InterPro" id="IPR006139">
    <property type="entry name" value="D-isomer_2_OHA_DH_cat_dom"/>
</dbReference>
<dbReference type="InterPro" id="IPR029753">
    <property type="entry name" value="D-isomer_DH_CS"/>
</dbReference>
<evidence type="ECO:0000259" key="6">
    <source>
        <dbReference type="Pfam" id="PF02826"/>
    </source>
</evidence>
<gene>
    <name evidence="7" type="ORF">DXA38_21755</name>
</gene>
<dbReference type="AlphaFoldDB" id="A0A3E2VDU1"/>
<sequence length="305" mass="33989">MRKILITPRPFYEQGKNEITYLKSLGYEVIVNDTGNRYSKTDLLNLVGDVDAILTGNDLIDREVILKAKKLKIISKYGVGLDNIDVKFAEEKNIKVCKALNANSVSVAETTMMMILTSLRKYYQLCQNSKNHIEKRILGSEAEGKVLAIIGLGSIGKKVAKYANALGMRICGYDPFVQKESLKNYIELNTFEEVISKADIISLHLPLLETTKKIISKDVISKMRTGAIIVNTARGGLIDEDALYENLLSGHLGFVSEDIELKERSDELITLPTYNITPHSASFTKEADQKTMQIAIGNILRGLEE</sequence>
<dbReference type="PROSITE" id="PS00065">
    <property type="entry name" value="D_2_HYDROXYACID_DH_1"/>
    <property type="match status" value="1"/>
</dbReference>
<dbReference type="Pfam" id="PF00389">
    <property type="entry name" value="2-Hacid_dh"/>
    <property type="match status" value="1"/>
</dbReference>
<feature type="domain" description="D-isomer specific 2-hydroxyacid dehydrogenase NAD-binding" evidence="6">
    <location>
        <begin position="112"/>
        <end position="281"/>
    </location>
</feature>
<dbReference type="GO" id="GO:0051287">
    <property type="term" value="F:NAD binding"/>
    <property type="evidence" value="ECO:0007669"/>
    <property type="project" value="InterPro"/>
</dbReference>
<proteinExistence type="inferred from homology"/>
<keyword evidence="3" id="KW-0520">NAD</keyword>
<dbReference type="CDD" id="cd12172">
    <property type="entry name" value="PGDH_like_2"/>
    <property type="match status" value="1"/>
</dbReference>